<feature type="compositionally biased region" description="Polar residues" evidence="1">
    <location>
        <begin position="597"/>
        <end position="607"/>
    </location>
</feature>
<proteinExistence type="predicted"/>
<feature type="compositionally biased region" description="Low complexity" evidence="1">
    <location>
        <begin position="63"/>
        <end position="115"/>
    </location>
</feature>
<feature type="region of interest" description="Disordered" evidence="1">
    <location>
        <begin position="264"/>
        <end position="296"/>
    </location>
</feature>
<feature type="compositionally biased region" description="Polar residues" evidence="1">
    <location>
        <begin position="800"/>
        <end position="812"/>
    </location>
</feature>
<feature type="compositionally biased region" description="Low complexity" evidence="1">
    <location>
        <begin position="850"/>
        <end position="882"/>
    </location>
</feature>
<keyword evidence="3" id="KW-1185">Reference proteome</keyword>
<feature type="region of interest" description="Disordered" evidence="1">
    <location>
        <begin position="1"/>
        <end position="251"/>
    </location>
</feature>
<feature type="region of interest" description="Disordered" evidence="1">
    <location>
        <begin position="999"/>
        <end position="1128"/>
    </location>
</feature>
<feature type="compositionally biased region" description="Basic and acidic residues" evidence="1">
    <location>
        <begin position="676"/>
        <end position="695"/>
    </location>
</feature>
<feature type="compositionally biased region" description="Basic and acidic residues" evidence="1">
    <location>
        <begin position="626"/>
        <end position="641"/>
    </location>
</feature>
<feature type="region of interest" description="Disordered" evidence="1">
    <location>
        <begin position="1158"/>
        <end position="1250"/>
    </location>
</feature>
<feature type="compositionally biased region" description="Polar residues" evidence="1">
    <location>
        <begin position="187"/>
        <end position="206"/>
    </location>
</feature>
<accession>A0AAD5WQ23</accession>
<feature type="compositionally biased region" description="Basic and acidic residues" evidence="1">
    <location>
        <begin position="608"/>
        <end position="619"/>
    </location>
</feature>
<feature type="compositionally biased region" description="Polar residues" evidence="1">
    <location>
        <begin position="429"/>
        <end position="441"/>
    </location>
</feature>
<evidence type="ECO:0000256" key="1">
    <source>
        <dbReference type="SAM" id="MobiDB-lite"/>
    </source>
</evidence>
<feature type="region of interest" description="Disordered" evidence="1">
    <location>
        <begin position="830"/>
        <end position="885"/>
    </location>
</feature>
<feature type="compositionally biased region" description="Low complexity" evidence="1">
    <location>
        <begin position="773"/>
        <end position="785"/>
    </location>
</feature>
<feature type="compositionally biased region" description="Polar residues" evidence="1">
    <location>
        <begin position="382"/>
        <end position="393"/>
    </location>
</feature>
<feature type="compositionally biased region" description="Low complexity" evidence="1">
    <location>
        <begin position="158"/>
        <end position="179"/>
    </location>
</feature>
<feature type="region of interest" description="Disordered" evidence="1">
    <location>
        <begin position="488"/>
        <end position="815"/>
    </location>
</feature>
<feature type="compositionally biased region" description="Polar residues" evidence="1">
    <location>
        <begin position="1012"/>
        <end position="1022"/>
    </location>
</feature>
<feature type="compositionally biased region" description="Gly residues" evidence="1">
    <location>
        <begin position="44"/>
        <end position="54"/>
    </location>
</feature>
<dbReference type="EMBL" id="JAKWBI020000220">
    <property type="protein sequence ID" value="KAJ2898701.1"/>
    <property type="molecule type" value="Genomic_DNA"/>
</dbReference>
<gene>
    <name evidence="2" type="ORF">MKZ38_003752</name>
</gene>
<feature type="compositionally biased region" description="Low complexity" evidence="1">
    <location>
        <begin position="355"/>
        <end position="381"/>
    </location>
</feature>
<evidence type="ECO:0000313" key="3">
    <source>
        <dbReference type="Proteomes" id="UP001201980"/>
    </source>
</evidence>
<name>A0AAD5WQ23_9PEZI</name>
<feature type="region of interest" description="Disordered" evidence="1">
    <location>
        <begin position="327"/>
        <end position="468"/>
    </location>
</feature>
<dbReference type="AlphaFoldDB" id="A0AAD5WQ23"/>
<evidence type="ECO:0008006" key="4">
    <source>
        <dbReference type="Google" id="ProtNLM"/>
    </source>
</evidence>
<feature type="compositionally biased region" description="Polar residues" evidence="1">
    <location>
        <begin position="1236"/>
        <end position="1250"/>
    </location>
</feature>
<dbReference type="Proteomes" id="UP001201980">
    <property type="component" value="Unassembled WGS sequence"/>
</dbReference>
<feature type="compositionally biased region" description="Polar residues" evidence="1">
    <location>
        <begin position="732"/>
        <end position="747"/>
    </location>
</feature>
<sequence length="1250" mass="131603">MTSVVSRAQTAKGGPIPLTNSLSSGPLVPAKGASHNSTLSGSGPVLGLGQGGGDHLQHHNHNQHYPSAVSTSASAASPQADSSGGSIPSGIPILQTAGGQGSTNNTNNGAGNNSNDSVLDTHRRNHSSSKLPAYRFADLKNGNGNTNKNGGGGGGGIINVSTNNPNNSSPRSSIIPNLSKIPGTRVRGSSSPTKINSWVATTATSNNREKRESKIPTTHSIGLPAAVLQKHIPPSPVSPKPGYSHGDDQGLGFELGLEELQHQLDEGPAPDTPGPSSSAAPAAPAPAAPATNSVAAATTTTTIPSAPTSASGTNTSSSTITASAFAHPNLDAPSHSGQNNPASASAGKLFAPGPSVTTSSFARSRASTFQSASTAAVTTSQGSNADSSSTLPDSSAGRPVSYPQSPSAAKTYFRSPTTSALAQSGVRPTLSTSPTGQSADQSLPPVGVDTISRGGPENSTRHHVRGHQKELVLSTTIDHGTHNFHQAATVACSPIDSTTTPSARRSNSDDKRTSRRPPVSFKPPLSTPGSASQASGRAVIPPIRAFRSSGSRRSLVLDMNTRNSRPYDFGDDPADSNHRDRTLRALEGRDPDDPSHQHYQQSTNLDSSTRDRGHGHDDGGDMFLRIAREEFARKSSEEGREGSTVSRVTRASHSRRPYSAAVPTYQPTSPPRISRRLSDQQETKRSRAYDDDRTIDTITRPSGYRETMDRLASASEQSRSRSFAPAAPLKSNPITPRASTFQDSASDGPSAYQKRRGSITDSNVNVPRPPYKNSSLSYSRTYNSSPLAPKHETSDVSHGFESTESTASTNAPSVMWDEVDKMKSQIERIQKKGTLPANSAISRGSDERPPTATTTVTTMSTSPKRTSGNAAQAAEASSTTSSYKEPHPILQAALSRTKPAATPEVYRALEAAANDAMVLASMMGSAGQPGPISSGASSIGNGITVTDRQLRRKADSVCRSLTELCIALSDGNSRKSPPIIQTIEPSIEQETITSPTAANFLSAPPMRRPSAVETTMNSSPRNISRLEERRNNMMNCGAIPSPRLLPNSSGDTPSAGRKSSLLISRTRRAGTEEPDDGRRSSLLRSRRAGTEEPDDGRKSSLFVRSRRNTIGDSDDESRHRAPSRANTTDLAAIRALNREREAIGNQVLGADSHNLGASALPRRRLPPSALGGSSRLAAPASTPTTSRRYIDRSTPDRDSVIAADRFGEERSQRQYNRPIGLLGRSGSLSRRHRDSTISGLSATPSSSNYR</sequence>
<evidence type="ECO:0000313" key="2">
    <source>
        <dbReference type="EMBL" id="KAJ2898701.1"/>
    </source>
</evidence>
<comment type="caution">
    <text evidence="2">The sequence shown here is derived from an EMBL/GenBank/DDBJ whole genome shotgun (WGS) entry which is preliminary data.</text>
</comment>
<feature type="compositionally biased region" description="Basic and acidic residues" evidence="1">
    <location>
        <begin position="575"/>
        <end position="596"/>
    </location>
</feature>
<feature type="compositionally biased region" description="Basic and acidic residues" evidence="1">
    <location>
        <begin position="1188"/>
        <end position="1212"/>
    </location>
</feature>
<feature type="compositionally biased region" description="Polar residues" evidence="1">
    <location>
        <begin position="402"/>
        <end position="422"/>
    </location>
</feature>
<feature type="compositionally biased region" description="Polar residues" evidence="1">
    <location>
        <begin position="495"/>
        <end position="505"/>
    </location>
</feature>
<organism evidence="2 3">
    <name type="scientific">Zalerion maritima</name>
    <dbReference type="NCBI Taxonomy" id="339359"/>
    <lineage>
        <taxon>Eukaryota</taxon>
        <taxon>Fungi</taxon>
        <taxon>Dikarya</taxon>
        <taxon>Ascomycota</taxon>
        <taxon>Pezizomycotina</taxon>
        <taxon>Sordariomycetes</taxon>
        <taxon>Lulworthiomycetidae</taxon>
        <taxon>Lulworthiales</taxon>
        <taxon>Lulworthiaceae</taxon>
        <taxon>Zalerion</taxon>
    </lineage>
</organism>
<reference evidence="2" key="1">
    <citation type="submission" date="2022-07" db="EMBL/GenBank/DDBJ databases">
        <title>Draft genome sequence of Zalerion maritima ATCC 34329, a (micro)plastics degrading marine fungus.</title>
        <authorList>
            <person name="Paco A."/>
            <person name="Goncalves M.F.M."/>
            <person name="Rocha-Santos T.A.P."/>
            <person name="Alves A."/>
        </authorList>
    </citation>
    <scope>NUCLEOTIDE SEQUENCE</scope>
    <source>
        <strain evidence="2">ATCC 34329</strain>
    </source>
</reference>
<feature type="compositionally biased region" description="Low complexity" evidence="1">
    <location>
        <begin position="266"/>
        <end position="282"/>
    </location>
</feature>
<protein>
    <recommendedName>
        <fullName evidence="4">LPXTG-motif cell wall anchor domain protein</fullName>
    </recommendedName>
</protein>